<evidence type="ECO:0000313" key="1">
    <source>
        <dbReference type="EMBL" id="KAJ1104126.1"/>
    </source>
</evidence>
<organism evidence="1 2">
    <name type="scientific">Pleurodeles waltl</name>
    <name type="common">Iberian ribbed newt</name>
    <dbReference type="NCBI Taxonomy" id="8319"/>
    <lineage>
        <taxon>Eukaryota</taxon>
        <taxon>Metazoa</taxon>
        <taxon>Chordata</taxon>
        <taxon>Craniata</taxon>
        <taxon>Vertebrata</taxon>
        <taxon>Euteleostomi</taxon>
        <taxon>Amphibia</taxon>
        <taxon>Batrachia</taxon>
        <taxon>Caudata</taxon>
        <taxon>Salamandroidea</taxon>
        <taxon>Salamandridae</taxon>
        <taxon>Pleurodelinae</taxon>
        <taxon>Pleurodeles</taxon>
    </lineage>
</organism>
<dbReference type="Proteomes" id="UP001066276">
    <property type="component" value="Chromosome 9"/>
</dbReference>
<proteinExistence type="predicted"/>
<keyword evidence="2" id="KW-1185">Reference proteome</keyword>
<protein>
    <submittedName>
        <fullName evidence="1">Uncharacterized protein</fullName>
    </submittedName>
</protein>
<gene>
    <name evidence="1" type="ORF">NDU88_001541</name>
</gene>
<accession>A0AAV7ML74</accession>
<dbReference type="AlphaFoldDB" id="A0AAV7ML74"/>
<name>A0AAV7ML74_PLEWA</name>
<comment type="caution">
    <text evidence="1">The sequence shown here is derived from an EMBL/GenBank/DDBJ whole genome shotgun (WGS) entry which is preliminary data.</text>
</comment>
<dbReference type="EMBL" id="JANPWB010000013">
    <property type="protein sequence ID" value="KAJ1104126.1"/>
    <property type="molecule type" value="Genomic_DNA"/>
</dbReference>
<reference evidence="1" key="1">
    <citation type="journal article" date="2022" name="bioRxiv">
        <title>Sequencing and chromosome-scale assembly of the giantPleurodeles waltlgenome.</title>
        <authorList>
            <person name="Brown T."/>
            <person name="Elewa A."/>
            <person name="Iarovenko S."/>
            <person name="Subramanian E."/>
            <person name="Araus A.J."/>
            <person name="Petzold A."/>
            <person name="Susuki M."/>
            <person name="Suzuki K.-i.T."/>
            <person name="Hayashi T."/>
            <person name="Toyoda A."/>
            <person name="Oliveira C."/>
            <person name="Osipova E."/>
            <person name="Leigh N.D."/>
            <person name="Simon A."/>
            <person name="Yun M.H."/>
        </authorList>
    </citation>
    <scope>NUCLEOTIDE SEQUENCE</scope>
    <source>
        <strain evidence="1">20211129_DDA</strain>
        <tissue evidence="1">Liver</tissue>
    </source>
</reference>
<sequence>MGIALLYQDLHNMAVGVGEAELQVSSAEDDVSILKQQVGSVLTASAVLEERAEDAEDYCYCNNLHLVGFPEGSEAHNAAKLMPDWFHLWVPALAGP</sequence>
<evidence type="ECO:0000313" key="2">
    <source>
        <dbReference type="Proteomes" id="UP001066276"/>
    </source>
</evidence>